<dbReference type="OrthoDB" id="5073897at2"/>
<comment type="caution">
    <text evidence="1">The sequence shown here is derived from an EMBL/GenBank/DDBJ whole genome shotgun (WGS) entry which is preliminary data.</text>
</comment>
<protein>
    <submittedName>
        <fullName evidence="1">Uncharacterized protein</fullName>
    </submittedName>
</protein>
<sequence>MATTLPEVSADEIPKYWAGDIDDFDVAYLQGKLGEVVDMIADRYGSLVAARLASGRLTERLYTATVIRIAARVWSNVDGFRRENAGQYGYEVNAAVASGTIWFTDDDVRDLTGVHPKQSNVIGTATIGRHEPGRTR</sequence>
<dbReference type="AlphaFoldDB" id="A0A0M2H134"/>
<evidence type="ECO:0000313" key="2">
    <source>
        <dbReference type="Proteomes" id="UP000034098"/>
    </source>
</evidence>
<dbReference type="Proteomes" id="UP000034098">
    <property type="component" value="Unassembled WGS sequence"/>
</dbReference>
<dbReference type="EMBL" id="JYJA01000041">
    <property type="protein sequence ID" value="KJL39912.1"/>
    <property type="molecule type" value="Genomic_DNA"/>
</dbReference>
<evidence type="ECO:0000313" key="1">
    <source>
        <dbReference type="EMBL" id="KJL39912.1"/>
    </source>
</evidence>
<gene>
    <name evidence="1" type="ORF">RS82_04125</name>
</gene>
<accession>A0A0M2H134</accession>
<name>A0A0M2H134_MICTR</name>
<proteinExistence type="predicted"/>
<keyword evidence="2" id="KW-1185">Reference proteome</keyword>
<reference evidence="1 2" key="1">
    <citation type="submission" date="2015-02" db="EMBL/GenBank/DDBJ databases">
        <title>Draft genome sequences of ten Microbacterium spp. with emphasis on heavy metal contaminated environments.</title>
        <authorList>
            <person name="Corretto E."/>
        </authorList>
    </citation>
    <scope>NUCLEOTIDE SEQUENCE [LARGE SCALE GENOMIC DNA]</scope>
    <source>
        <strain evidence="1 2">DSM 8608</strain>
    </source>
</reference>
<dbReference type="RefSeq" id="WP_045302849.1">
    <property type="nucleotide sequence ID" value="NZ_JYJA01000041.1"/>
</dbReference>
<dbReference type="PATRIC" id="fig|69370.6.peg.4182"/>
<organism evidence="1 2">
    <name type="scientific">Microbacterium trichothecenolyticum</name>
    <name type="common">Aureobacterium trichothecenolyticum</name>
    <dbReference type="NCBI Taxonomy" id="69370"/>
    <lineage>
        <taxon>Bacteria</taxon>
        <taxon>Bacillati</taxon>
        <taxon>Actinomycetota</taxon>
        <taxon>Actinomycetes</taxon>
        <taxon>Micrococcales</taxon>
        <taxon>Microbacteriaceae</taxon>
        <taxon>Microbacterium</taxon>
    </lineage>
</organism>